<evidence type="ECO:0000256" key="6">
    <source>
        <dbReference type="SAM" id="Phobius"/>
    </source>
</evidence>
<comment type="caution">
    <text evidence="8">The sequence shown here is derived from an EMBL/GenBank/DDBJ whole genome shotgun (WGS) entry which is preliminary data.</text>
</comment>
<dbReference type="RefSeq" id="WP_289831512.1">
    <property type="nucleotide sequence ID" value="NZ_JAUEDK010000045.1"/>
</dbReference>
<feature type="transmembrane region" description="Helical" evidence="6">
    <location>
        <begin position="112"/>
        <end position="131"/>
    </location>
</feature>
<feature type="domain" description="Copper resistance protein D" evidence="7">
    <location>
        <begin position="176"/>
        <end position="274"/>
    </location>
</feature>
<dbReference type="Proteomes" id="UP001168540">
    <property type="component" value="Unassembled WGS sequence"/>
</dbReference>
<keyword evidence="4 6" id="KW-1133">Transmembrane helix</keyword>
<evidence type="ECO:0000313" key="8">
    <source>
        <dbReference type="EMBL" id="MDN0076876.1"/>
    </source>
</evidence>
<dbReference type="EMBL" id="JAUEDK010000045">
    <property type="protein sequence ID" value="MDN0076876.1"/>
    <property type="molecule type" value="Genomic_DNA"/>
</dbReference>
<evidence type="ECO:0000259" key="7">
    <source>
        <dbReference type="Pfam" id="PF05425"/>
    </source>
</evidence>
<name>A0ABT7XSU5_9NEIS</name>
<feature type="transmembrane region" description="Helical" evidence="6">
    <location>
        <begin position="137"/>
        <end position="162"/>
    </location>
</feature>
<evidence type="ECO:0000313" key="9">
    <source>
        <dbReference type="Proteomes" id="UP001168540"/>
    </source>
</evidence>
<keyword evidence="9" id="KW-1185">Reference proteome</keyword>
<evidence type="ECO:0000256" key="5">
    <source>
        <dbReference type="ARBA" id="ARBA00023136"/>
    </source>
</evidence>
<feature type="transmembrane region" description="Helical" evidence="6">
    <location>
        <begin position="253"/>
        <end position="276"/>
    </location>
</feature>
<evidence type="ECO:0000256" key="3">
    <source>
        <dbReference type="ARBA" id="ARBA00022692"/>
    </source>
</evidence>
<feature type="transmembrane region" description="Helical" evidence="6">
    <location>
        <begin position="78"/>
        <end position="100"/>
    </location>
</feature>
<evidence type="ECO:0000256" key="2">
    <source>
        <dbReference type="ARBA" id="ARBA00022475"/>
    </source>
</evidence>
<keyword evidence="2" id="KW-1003">Cell membrane</keyword>
<evidence type="ECO:0000256" key="4">
    <source>
        <dbReference type="ARBA" id="ARBA00022989"/>
    </source>
</evidence>
<reference evidence="8" key="1">
    <citation type="submission" date="2023-06" db="EMBL/GenBank/DDBJ databases">
        <authorList>
            <person name="Zhang S."/>
        </authorList>
    </citation>
    <scope>NUCLEOTIDE SEQUENCE</scope>
    <source>
        <strain evidence="8">SG2303</strain>
    </source>
</reference>
<proteinExistence type="predicted"/>
<dbReference type="InterPro" id="IPR032694">
    <property type="entry name" value="CopC/D"/>
</dbReference>
<organism evidence="8 9">
    <name type="scientific">Crenobacter oryzisoli</name>
    <dbReference type="NCBI Taxonomy" id="3056844"/>
    <lineage>
        <taxon>Bacteria</taxon>
        <taxon>Pseudomonadati</taxon>
        <taxon>Pseudomonadota</taxon>
        <taxon>Betaproteobacteria</taxon>
        <taxon>Neisseriales</taxon>
        <taxon>Neisseriaceae</taxon>
        <taxon>Crenobacter</taxon>
    </lineage>
</organism>
<keyword evidence="5 6" id="KW-0472">Membrane</keyword>
<dbReference type="InterPro" id="IPR008457">
    <property type="entry name" value="Cu-R_CopD_dom"/>
</dbReference>
<dbReference type="PANTHER" id="PTHR34820">
    <property type="entry name" value="INNER MEMBRANE PROTEIN YEBZ"/>
    <property type="match status" value="1"/>
</dbReference>
<dbReference type="Pfam" id="PF05425">
    <property type="entry name" value="CopD"/>
    <property type="match status" value="1"/>
</dbReference>
<gene>
    <name evidence="8" type="ORF">QU481_18690</name>
</gene>
<keyword evidence="3 6" id="KW-0812">Transmembrane</keyword>
<sequence length="281" mass="29703">MEGLTLVVSAASTWLLDLLVALLIGFSLLRPAASDAPRFRLWPWLGLLGADYLIYLLGRVSAMSGQSLAGALPAVGMVISQTHFGMMWGIGAAGWLAMLGLASSGPATMRRLWPLALLVFVYSHAATGHVADAGFVSLAALVHIGHLLATGAWAGSVFVFLLRHHRSSDAFSHGEARQLSVLAAWAMVLVLASGVLNAWRMLHGTQAPWSEPYGLLLIAKTVLVVVALTLGTINRLGVLPQLLSGKTKARPRFLSLLYPEAVVFVLLFGLAALLSATSPPG</sequence>
<feature type="transmembrane region" description="Helical" evidence="6">
    <location>
        <begin position="41"/>
        <end position="58"/>
    </location>
</feature>
<protein>
    <submittedName>
        <fullName evidence="8">CopD family protein</fullName>
    </submittedName>
</protein>
<feature type="transmembrane region" description="Helical" evidence="6">
    <location>
        <begin position="182"/>
        <end position="201"/>
    </location>
</feature>
<dbReference type="PANTHER" id="PTHR34820:SF4">
    <property type="entry name" value="INNER MEMBRANE PROTEIN YEBZ"/>
    <property type="match status" value="1"/>
</dbReference>
<comment type="subcellular location">
    <subcellularLocation>
        <location evidence="1">Cell membrane</location>
        <topology evidence="1">Multi-pass membrane protein</topology>
    </subcellularLocation>
</comment>
<accession>A0ABT7XSU5</accession>
<feature type="transmembrane region" description="Helical" evidence="6">
    <location>
        <begin position="213"/>
        <end position="233"/>
    </location>
</feature>
<feature type="transmembrane region" description="Helical" evidence="6">
    <location>
        <begin position="6"/>
        <end position="29"/>
    </location>
</feature>
<evidence type="ECO:0000256" key="1">
    <source>
        <dbReference type="ARBA" id="ARBA00004651"/>
    </source>
</evidence>